<dbReference type="EC" id="5.4.99.62" evidence="2 6"/>
<evidence type="ECO:0000313" key="8">
    <source>
        <dbReference type="Proteomes" id="UP000295611"/>
    </source>
</evidence>
<dbReference type="AlphaFoldDB" id="A0A4R7AWN0"/>
<dbReference type="PANTHER" id="PTHR37831">
    <property type="entry name" value="D-RIBOSE PYRANASE"/>
    <property type="match status" value="1"/>
</dbReference>
<comment type="function">
    <text evidence="6">Catalyzes the interconversion of beta-pyran and beta-furan forms of D-ribose.</text>
</comment>
<dbReference type="InterPro" id="IPR023064">
    <property type="entry name" value="D-ribose_pyranase"/>
</dbReference>
<dbReference type="EMBL" id="SNZP01000019">
    <property type="protein sequence ID" value="TDR71434.1"/>
    <property type="molecule type" value="Genomic_DNA"/>
</dbReference>
<evidence type="ECO:0000313" key="7">
    <source>
        <dbReference type="EMBL" id="TDR71434.1"/>
    </source>
</evidence>
<comment type="similarity">
    <text evidence="6">Belongs to the RbsD / FucU family. RbsD subfamily.</text>
</comment>
<dbReference type="HAMAP" id="MF_01661">
    <property type="entry name" value="D_rib_pyranase"/>
    <property type="match status" value="1"/>
</dbReference>
<dbReference type="SUPFAM" id="SSF102546">
    <property type="entry name" value="RbsD-like"/>
    <property type="match status" value="1"/>
</dbReference>
<comment type="caution">
    <text evidence="7">The sequence shown here is derived from an EMBL/GenBank/DDBJ whole genome shotgun (WGS) entry which is preliminary data.</text>
</comment>
<dbReference type="GO" id="GO:0005829">
    <property type="term" value="C:cytosol"/>
    <property type="evidence" value="ECO:0007669"/>
    <property type="project" value="TreeGrafter"/>
</dbReference>
<keyword evidence="8" id="KW-1185">Reference proteome</keyword>
<keyword evidence="3 6" id="KW-0963">Cytoplasm</keyword>
<keyword evidence="4 6" id="KW-0413">Isomerase</keyword>
<evidence type="ECO:0000256" key="3">
    <source>
        <dbReference type="ARBA" id="ARBA00022490"/>
    </source>
</evidence>
<organism evidence="7 8">
    <name type="scientific">Paludibacterium purpuratum</name>
    <dbReference type="NCBI Taxonomy" id="1144873"/>
    <lineage>
        <taxon>Bacteria</taxon>
        <taxon>Pseudomonadati</taxon>
        <taxon>Pseudomonadota</taxon>
        <taxon>Betaproteobacteria</taxon>
        <taxon>Neisseriales</taxon>
        <taxon>Chromobacteriaceae</taxon>
        <taxon>Paludibacterium</taxon>
    </lineage>
</organism>
<feature type="binding site" evidence="6">
    <location>
        <begin position="120"/>
        <end position="122"/>
    </location>
    <ligand>
        <name>substrate</name>
    </ligand>
</feature>
<dbReference type="NCBIfam" id="NF008761">
    <property type="entry name" value="PRK11797.1"/>
    <property type="match status" value="1"/>
</dbReference>
<protein>
    <recommendedName>
        <fullName evidence="2 6">D-ribose pyranase</fullName>
        <ecNumber evidence="2 6">5.4.99.62</ecNumber>
    </recommendedName>
</protein>
<dbReference type="Pfam" id="PF05025">
    <property type="entry name" value="RbsD_FucU"/>
    <property type="match status" value="1"/>
</dbReference>
<feature type="active site" description="Proton donor" evidence="6">
    <location>
        <position position="20"/>
    </location>
</feature>
<comment type="catalytic activity">
    <reaction evidence="1 6">
        <text>beta-D-ribopyranose = beta-D-ribofuranose</text>
        <dbReference type="Rhea" id="RHEA:25432"/>
        <dbReference type="ChEBI" id="CHEBI:27476"/>
        <dbReference type="ChEBI" id="CHEBI:47002"/>
        <dbReference type="EC" id="5.4.99.62"/>
    </reaction>
</comment>
<proteinExistence type="inferred from homology"/>
<dbReference type="InterPro" id="IPR023750">
    <property type="entry name" value="RbsD-like_sf"/>
</dbReference>
<dbReference type="RefSeq" id="WP_133683902.1">
    <property type="nucleotide sequence ID" value="NZ_SNZP01000019.1"/>
</dbReference>
<dbReference type="GO" id="GO:0048029">
    <property type="term" value="F:monosaccharide binding"/>
    <property type="evidence" value="ECO:0007669"/>
    <property type="project" value="InterPro"/>
</dbReference>
<name>A0A4R7AWN0_9NEIS</name>
<dbReference type="GO" id="GO:0016872">
    <property type="term" value="F:intramolecular lyase activity"/>
    <property type="evidence" value="ECO:0007669"/>
    <property type="project" value="UniProtKB-UniRule"/>
</dbReference>
<sequence>MKKTVLLNSALSEVIARLGHGDMLVIGDAGLPIPAGPQRIDLAVCRGTPGMLAVLEAVASEMQIESAIVASELSERNPSLLAAMQGHVGSAQVETMDHEAFKQMTAGAVAMVRTGECTPYANIILRAGVVF</sequence>
<dbReference type="UniPathway" id="UPA00916">
    <property type="reaction ID" value="UER00888"/>
</dbReference>
<accession>A0A4R7AWN0</accession>
<evidence type="ECO:0000256" key="4">
    <source>
        <dbReference type="ARBA" id="ARBA00023235"/>
    </source>
</evidence>
<dbReference type="OrthoDB" id="9805009at2"/>
<comment type="subcellular location">
    <subcellularLocation>
        <location evidence="6">Cytoplasm</location>
    </subcellularLocation>
</comment>
<evidence type="ECO:0000256" key="5">
    <source>
        <dbReference type="ARBA" id="ARBA00023277"/>
    </source>
</evidence>
<dbReference type="GO" id="GO:0019303">
    <property type="term" value="P:D-ribose catabolic process"/>
    <property type="evidence" value="ECO:0007669"/>
    <property type="project" value="UniProtKB-UniRule"/>
</dbReference>
<evidence type="ECO:0000256" key="1">
    <source>
        <dbReference type="ARBA" id="ARBA00000223"/>
    </source>
</evidence>
<feature type="binding site" evidence="6">
    <location>
        <position position="98"/>
    </location>
    <ligand>
        <name>substrate</name>
    </ligand>
</feature>
<comment type="pathway">
    <text evidence="6">Carbohydrate metabolism; D-ribose degradation; D-ribose 5-phosphate from beta-D-ribopyranose: step 1/2.</text>
</comment>
<dbReference type="Gene3D" id="3.40.1650.10">
    <property type="entry name" value="RbsD-like domain"/>
    <property type="match status" value="1"/>
</dbReference>
<reference evidence="7 8" key="1">
    <citation type="submission" date="2019-03" db="EMBL/GenBank/DDBJ databases">
        <title>Genomic Encyclopedia of Type Strains, Phase III (KMG-III): the genomes of soil and plant-associated and newly described type strains.</title>
        <authorList>
            <person name="Whitman W."/>
        </authorList>
    </citation>
    <scope>NUCLEOTIDE SEQUENCE [LARGE SCALE GENOMIC DNA]</scope>
    <source>
        <strain evidence="7 8">CECT 8976</strain>
    </source>
</reference>
<comment type="subunit">
    <text evidence="6">Homodecamer.</text>
</comment>
<dbReference type="InterPro" id="IPR007721">
    <property type="entry name" value="RbsD_FucU"/>
</dbReference>
<dbReference type="Proteomes" id="UP000295611">
    <property type="component" value="Unassembled WGS sequence"/>
</dbReference>
<evidence type="ECO:0000256" key="6">
    <source>
        <dbReference type="HAMAP-Rule" id="MF_01661"/>
    </source>
</evidence>
<gene>
    <name evidence="6" type="primary">rbsD</name>
    <name evidence="7" type="ORF">DFP86_11916</name>
</gene>
<dbReference type="PANTHER" id="PTHR37831:SF1">
    <property type="entry name" value="D-RIBOSE PYRANASE"/>
    <property type="match status" value="1"/>
</dbReference>
<feature type="binding site" evidence="6">
    <location>
        <position position="28"/>
    </location>
    <ligand>
        <name>substrate</name>
    </ligand>
</feature>
<evidence type="ECO:0000256" key="2">
    <source>
        <dbReference type="ARBA" id="ARBA00012862"/>
    </source>
</evidence>
<dbReference type="GO" id="GO:0062193">
    <property type="term" value="F:D-ribose pyranase activity"/>
    <property type="evidence" value="ECO:0007669"/>
    <property type="project" value="UniProtKB-EC"/>
</dbReference>
<keyword evidence="5 6" id="KW-0119">Carbohydrate metabolism</keyword>